<feature type="non-terminal residue" evidence="3">
    <location>
        <position position="774"/>
    </location>
</feature>
<dbReference type="AlphaFoldDB" id="A0A1Q9C210"/>
<comment type="caution">
    <text evidence="3">The sequence shown here is derived from an EMBL/GenBank/DDBJ whole genome shotgun (WGS) entry which is preliminary data.</text>
</comment>
<feature type="compositionally biased region" description="Basic residues" evidence="1">
    <location>
        <begin position="466"/>
        <end position="476"/>
    </location>
</feature>
<keyword evidence="2" id="KW-0732">Signal</keyword>
<keyword evidence="4" id="KW-1185">Reference proteome</keyword>
<proteinExistence type="predicted"/>
<name>A0A1Q9C210_SYMMI</name>
<feature type="region of interest" description="Disordered" evidence="1">
    <location>
        <begin position="24"/>
        <end position="60"/>
    </location>
</feature>
<evidence type="ECO:0000256" key="1">
    <source>
        <dbReference type="SAM" id="MobiDB-lite"/>
    </source>
</evidence>
<feature type="chain" id="PRO_5012163843" evidence="2">
    <location>
        <begin position="27"/>
        <end position="774"/>
    </location>
</feature>
<evidence type="ECO:0000256" key="2">
    <source>
        <dbReference type="SAM" id="SignalP"/>
    </source>
</evidence>
<feature type="compositionally biased region" description="Basic and acidic residues" evidence="1">
    <location>
        <begin position="453"/>
        <end position="465"/>
    </location>
</feature>
<reference evidence="3 4" key="1">
    <citation type="submission" date="2016-02" db="EMBL/GenBank/DDBJ databases">
        <title>Genome analysis of coral dinoflagellate symbionts highlights evolutionary adaptations to a symbiotic lifestyle.</title>
        <authorList>
            <person name="Aranda M."/>
            <person name="Li Y."/>
            <person name="Liew Y.J."/>
            <person name="Baumgarten S."/>
            <person name="Simakov O."/>
            <person name="Wilson M."/>
            <person name="Piel J."/>
            <person name="Ashoor H."/>
            <person name="Bougouffa S."/>
            <person name="Bajic V.B."/>
            <person name="Ryu T."/>
            <person name="Ravasi T."/>
            <person name="Bayer T."/>
            <person name="Micklem G."/>
            <person name="Kim H."/>
            <person name="Bhak J."/>
            <person name="Lajeunesse T.C."/>
            <person name="Voolstra C.R."/>
        </authorList>
    </citation>
    <scope>NUCLEOTIDE SEQUENCE [LARGE SCALE GENOMIC DNA]</scope>
    <source>
        <strain evidence="3 4">CCMP2467</strain>
    </source>
</reference>
<gene>
    <name evidence="3" type="ORF">AK812_SmicGene43047</name>
</gene>
<protein>
    <submittedName>
        <fullName evidence="3">Uncharacterized protein</fullName>
    </submittedName>
</protein>
<evidence type="ECO:0000313" key="4">
    <source>
        <dbReference type="Proteomes" id="UP000186817"/>
    </source>
</evidence>
<evidence type="ECO:0000313" key="3">
    <source>
        <dbReference type="EMBL" id="OLP76952.1"/>
    </source>
</evidence>
<dbReference type="Proteomes" id="UP000186817">
    <property type="component" value="Unassembled WGS sequence"/>
</dbReference>
<sequence>MQSGTGLAALSGFATLPGLATLGTLAAEEKAEPNLAEEDEQKEPEPVPEVPHKADQRTMVRQRACSTDVKMLLELTSLRNPPTALAEATQDRDWRRVVVDKIFSLVVEFCGSPEARVPGVSYLDCAILYDAGPQAFVTATDGVPENNIYIHIPHSDMGDPVLQAAQSRLGKFFAETFWLNNDATRWKVFTCNMAAIALAKRGQSISRCFIGVSSGGVGQSLYSSHLDAVYGSSHVFIDPNIWYDEQGMRKQAMAALENPTSLCVKIVEKPYLLFRDLCGAPVERFQETVDPELLRKGNCTPLAVVRLVPSTKFAVMKLLAAQNHKNTEAMQCGSRCYGYLLKKLSIWATPRLGLELDDPDYFLHMEHDGNPRCITCRISAYMGYSQIQMPASDISAREHQPLACHRDSRCRPETKTVAEGECGRRSESWELCLRWLPKAWRNRQGSGSPSGERQGDPRSRSESQRWRRLKRLRPRSASREAQREVEDEDKDEERDLDRKLSRHVRANRRKDALLTALRLLEGGLQCDPELMVSMLENAATFPGPELFAETLHCCIVAGGLRITVDEFAKILGLLVFRGAPVPQIRAFLNVALPKAANPVPVIPAGLTDAEADQMFRDERECVVEDDSVLLSEDEDDEDRAGPPPSSLVLQRCRYKPELNGRYVLSLELSAPGRPVYQKEAFKEQDPDSDLELVQVDGQKHIAHYREKSSGGLDPGWVISSGLKGKCLMINAREARSPPCLGWKAIDDDGTLLDDPGGFFQKQVGFSQRPGRQNQ</sequence>
<organism evidence="3 4">
    <name type="scientific">Symbiodinium microadriaticum</name>
    <name type="common">Dinoflagellate</name>
    <name type="synonym">Zooxanthella microadriatica</name>
    <dbReference type="NCBI Taxonomy" id="2951"/>
    <lineage>
        <taxon>Eukaryota</taxon>
        <taxon>Sar</taxon>
        <taxon>Alveolata</taxon>
        <taxon>Dinophyceae</taxon>
        <taxon>Suessiales</taxon>
        <taxon>Symbiodiniaceae</taxon>
        <taxon>Symbiodinium</taxon>
    </lineage>
</organism>
<accession>A0A1Q9C210</accession>
<feature type="signal peptide" evidence="2">
    <location>
        <begin position="1"/>
        <end position="26"/>
    </location>
</feature>
<feature type="region of interest" description="Disordered" evidence="1">
    <location>
        <begin position="442"/>
        <end position="498"/>
    </location>
</feature>
<dbReference type="EMBL" id="LSRX01001878">
    <property type="protein sequence ID" value="OLP76952.1"/>
    <property type="molecule type" value="Genomic_DNA"/>
</dbReference>